<dbReference type="GO" id="GO:0000166">
    <property type="term" value="F:nucleotide binding"/>
    <property type="evidence" value="ECO:0007669"/>
    <property type="project" value="InterPro"/>
</dbReference>
<reference evidence="3" key="2">
    <citation type="submission" date="2021-04" db="EMBL/GenBank/DDBJ databases">
        <authorList>
            <person name="Gilroy R."/>
        </authorList>
    </citation>
    <scope>NUCLEOTIDE SEQUENCE</scope>
    <source>
        <strain evidence="3">CHK183-5548</strain>
    </source>
</reference>
<evidence type="ECO:0000259" key="1">
    <source>
        <dbReference type="Pfam" id="PF01408"/>
    </source>
</evidence>
<evidence type="ECO:0000313" key="4">
    <source>
        <dbReference type="Proteomes" id="UP000823883"/>
    </source>
</evidence>
<feature type="domain" description="GFO/IDH/MocA-like oxidoreductase" evidence="2">
    <location>
        <begin position="138"/>
        <end position="245"/>
    </location>
</feature>
<evidence type="ECO:0000259" key="2">
    <source>
        <dbReference type="Pfam" id="PF22725"/>
    </source>
</evidence>
<dbReference type="PANTHER" id="PTHR43054">
    <property type="match status" value="1"/>
</dbReference>
<protein>
    <submittedName>
        <fullName evidence="3">Gfo/Idh/MocA family oxidoreductase</fullName>
    </submittedName>
</protein>
<dbReference type="Pfam" id="PF01408">
    <property type="entry name" value="GFO_IDH_MocA"/>
    <property type="match status" value="1"/>
</dbReference>
<dbReference type="PANTHER" id="PTHR43054:SF1">
    <property type="entry name" value="SCYLLO-INOSITOL 2-DEHYDROGENASE (NADP(+)) IOLU"/>
    <property type="match status" value="1"/>
</dbReference>
<dbReference type="Proteomes" id="UP000823883">
    <property type="component" value="Unassembled WGS sequence"/>
</dbReference>
<dbReference type="SUPFAM" id="SSF51735">
    <property type="entry name" value="NAD(P)-binding Rossmann-fold domains"/>
    <property type="match status" value="1"/>
</dbReference>
<dbReference type="EMBL" id="DWWL01000036">
    <property type="protein sequence ID" value="HJC47476.1"/>
    <property type="molecule type" value="Genomic_DNA"/>
</dbReference>
<reference evidence="3" key="1">
    <citation type="journal article" date="2021" name="PeerJ">
        <title>Extensive microbial diversity within the chicken gut microbiome revealed by metagenomics and culture.</title>
        <authorList>
            <person name="Gilroy R."/>
            <person name="Ravi A."/>
            <person name="Getino M."/>
            <person name="Pursley I."/>
            <person name="Horton D.L."/>
            <person name="Alikhan N.F."/>
            <person name="Baker D."/>
            <person name="Gharbi K."/>
            <person name="Hall N."/>
            <person name="Watson M."/>
            <person name="Adriaenssens E.M."/>
            <person name="Foster-Nyarko E."/>
            <person name="Jarju S."/>
            <person name="Secka A."/>
            <person name="Antonio M."/>
            <person name="Oren A."/>
            <person name="Chaudhuri R.R."/>
            <person name="La Ragione R."/>
            <person name="Hildebrand F."/>
            <person name="Pallen M.J."/>
        </authorList>
    </citation>
    <scope>NUCLEOTIDE SEQUENCE</scope>
    <source>
        <strain evidence="3">CHK183-5548</strain>
    </source>
</reference>
<feature type="domain" description="Gfo/Idh/MocA-like oxidoreductase N-terminal" evidence="1">
    <location>
        <begin position="1"/>
        <end position="117"/>
    </location>
</feature>
<sequence length="325" mass="37235">MKIGILGTGMIVKALMKTIDRLDFSRAVVLGTKETEEETARMCREHGLDGYFLDYDELLESNVDTIYVALPNHLHADFAKKALLHGKHVIIEKPITSNARQLRDLMETAREHGRMIFEAMNIHYLPIFGQLKEHLPDLGPIKIVSFNYSQYSSRYDAFKRGEVLAAFDPKRAGGALMDLNVYNIHAAVGLFGRPEKIRYEANVERDIDTSGIMTMDYGTFKLVSIGAKDCKAPVRCTIQGTDGCIVIAKPVNQMDSFELILNDGTVREYRTEHAKHRLYYEFMEFQKIMETEDWERHDRMLEISLAAEEILEEGRRQNGIFTDFQ</sequence>
<proteinExistence type="predicted"/>
<dbReference type="Gene3D" id="3.40.50.720">
    <property type="entry name" value="NAD(P)-binding Rossmann-like Domain"/>
    <property type="match status" value="1"/>
</dbReference>
<evidence type="ECO:0000313" key="3">
    <source>
        <dbReference type="EMBL" id="HJC47476.1"/>
    </source>
</evidence>
<name>A0A9D2T6S1_9FIRM</name>
<accession>A0A9D2T6S1</accession>
<dbReference type="AlphaFoldDB" id="A0A9D2T6S1"/>
<dbReference type="InterPro" id="IPR055170">
    <property type="entry name" value="GFO_IDH_MocA-like_dom"/>
</dbReference>
<dbReference type="InterPro" id="IPR036291">
    <property type="entry name" value="NAD(P)-bd_dom_sf"/>
</dbReference>
<dbReference type="Pfam" id="PF22725">
    <property type="entry name" value="GFO_IDH_MocA_C3"/>
    <property type="match status" value="1"/>
</dbReference>
<dbReference type="InterPro" id="IPR000683">
    <property type="entry name" value="Gfo/Idh/MocA-like_OxRdtase_N"/>
</dbReference>
<gene>
    <name evidence="3" type="ORF">IAA04_05435</name>
</gene>
<comment type="caution">
    <text evidence="3">The sequence shown here is derived from an EMBL/GenBank/DDBJ whole genome shotgun (WGS) entry which is preliminary data.</text>
</comment>
<organism evidence="3 4">
    <name type="scientific">Candidatus Lachnoclostridium pullistercoris</name>
    <dbReference type="NCBI Taxonomy" id="2838632"/>
    <lineage>
        <taxon>Bacteria</taxon>
        <taxon>Bacillati</taxon>
        <taxon>Bacillota</taxon>
        <taxon>Clostridia</taxon>
        <taxon>Lachnospirales</taxon>
        <taxon>Lachnospiraceae</taxon>
    </lineage>
</organism>
<dbReference type="Gene3D" id="3.30.360.10">
    <property type="entry name" value="Dihydrodipicolinate Reductase, domain 2"/>
    <property type="match status" value="1"/>
</dbReference>
<dbReference type="SUPFAM" id="SSF55347">
    <property type="entry name" value="Glyceraldehyde-3-phosphate dehydrogenase-like, C-terminal domain"/>
    <property type="match status" value="1"/>
</dbReference>